<dbReference type="GO" id="GO:0016491">
    <property type="term" value="F:oxidoreductase activity"/>
    <property type="evidence" value="ECO:0007669"/>
    <property type="project" value="UniProtKB-KW"/>
</dbReference>
<dbReference type="InterPro" id="IPR051267">
    <property type="entry name" value="STEAP_metalloreductase"/>
</dbReference>
<keyword evidence="4" id="KW-1185">Reference proteome</keyword>
<proteinExistence type="predicted"/>
<evidence type="ECO:0000313" key="4">
    <source>
        <dbReference type="Proteomes" id="UP000322530"/>
    </source>
</evidence>
<comment type="caution">
    <text evidence="3">The sequence shown here is derived from an EMBL/GenBank/DDBJ whole genome shotgun (WGS) entry which is preliminary data.</text>
</comment>
<gene>
    <name evidence="3" type="ORF">KDI_39040</name>
</gene>
<dbReference type="Proteomes" id="UP000322530">
    <property type="component" value="Unassembled WGS sequence"/>
</dbReference>
<sequence length="197" mass="20300">MSYAIIGLGKIGTAIAQAFAHQGIEVAVAGRRPVDALAAQIGPSLIPLRVEDAVKADIVILAMPFAAHREIARAAESWQGKIVIDATNAFGVPPEELGGLPSTAAIAQVLPGAKVVKAFNHLPAGVLAQEPTTPQGGRRVVFLASDDDAASASVAALVNRLGFAPIELGKLGEGGLLVQARGNTWGQLIFQDVAKFD</sequence>
<dbReference type="EMBL" id="BIXY01000067">
    <property type="protein sequence ID" value="GCF10340.1"/>
    <property type="molecule type" value="Genomic_DNA"/>
</dbReference>
<evidence type="ECO:0000259" key="2">
    <source>
        <dbReference type="Pfam" id="PF03807"/>
    </source>
</evidence>
<dbReference type="Gene3D" id="3.40.50.720">
    <property type="entry name" value="NAD(P)-binding Rossmann-like Domain"/>
    <property type="match status" value="1"/>
</dbReference>
<keyword evidence="1" id="KW-0560">Oxidoreductase</keyword>
<organism evidence="3 4">
    <name type="scientific">Dictyobacter arantiisoli</name>
    <dbReference type="NCBI Taxonomy" id="2014874"/>
    <lineage>
        <taxon>Bacteria</taxon>
        <taxon>Bacillati</taxon>
        <taxon>Chloroflexota</taxon>
        <taxon>Ktedonobacteria</taxon>
        <taxon>Ktedonobacterales</taxon>
        <taxon>Dictyobacteraceae</taxon>
        <taxon>Dictyobacter</taxon>
    </lineage>
</organism>
<dbReference type="OrthoDB" id="9801773at2"/>
<accession>A0A5A5TFI9</accession>
<dbReference type="SUPFAM" id="SSF51735">
    <property type="entry name" value="NAD(P)-binding Rossmann-fold domains"/>
    <property type="match status" value="1"/>
</dbReference>
<dbReference type="Pfam" id="PF03807">
    <property type="entry name" value="F420_oxidored"/>
    <property type="match status" value="1"/>
</dbReference>
<dbReference type="RefSeq" id="WP_149403229.1">
    <property type="nucleotide sequence ID" value="NZ_BIXY01000067.1"/>
</dbReference>
<dbReference type="PANTHER" id="PTHR14239">
    <property type="entry name" value="DUDULIN-RELATED"/>
    <property type="match status" value="1"/>
</dbReference>
<reference evidence="3 4" key="1">
    <citation type="submission" date="2019-01" db="EMBL/GenBank/DDBJ databases">
        <title>Draft genome sequence of Dictyobacter sp. Uno17.</title>
        <authorList>
            <person name="Wang C.M."/>
            <person name="Zheng Y."/>
            <person name="Sakai Y."/>
            <person name="Abe K."/>
            <person name="Yokota A."/>
            <person name="Yabe S."/>
        </authorList>
    </citation>
    <scope>NUCLEOTIDE SEQUENCE [LARGE SCALE GENOMIC DNA]</scope>
    <source>
        <strain evidence="3 4">Uno17</strain>
    </source>
</reference>
<feature type="domain" description="Pyrroline-5-carboxylate reductase catalytic N-terminal" evidence="2">
    <location>
        <begin position="3"/>
        <end position="88"/>
    </location>
</feature>
<dbReference type="InterPro" id="IPR036291">
    <property type="entry name" value="NAD(P)-bd_dom_sf"/>
</dbReference>
<name>A0A5A5TFI9_9CHLR</name>
<dbReference type="InterPro" id="IPR028939">
    <property type="entry name" value="P5C_Rdtase_cat_N"/>
</dbReference>
<evidence type="ECO:0000313" key="3">
    <source>
        <dbReference type="EMBL" id="GCF10340.1"/>
    </source>
</evidence>
<dbReference type="AlphaFoldDB" id="A0A5A5TFI9"/>
<protein>
    <submittedName>
        <fullName evidence="3">Coenzyme F420-dependent NADP oxidoreductase</fullName>
    </submittedName>
</protein>
<evidence type="ECO:0000256" key="1">
    <source>
        <dbReference type="ARBA" id="ARBA00023002"/>
    </source>
</evidence>
<dbReference type="PANTHER" id="PTHR14239:SF10">
    <property type="entry name" value="REDUCTASE"/>
    <property type="match status" value="1"/>
</dbReference>